<sequence length="689" mass="78810">MYLSELRLWNFRKYGIKNGEAFDKAAPALNVHFHNGVNVLIGENDSGKTTIIDAIRYVLHTKSGEPIYIDEKDFYKSKEKNSQRTRQLKIECFFDGISDDDAALFLEWLGVKNTGNGKKNFILKVSLSAKRMDDGRIIPHFYAGMGGEGNSMSYEARNYLNVVYLKPLRDALQDMTHGYKSRLAQILQAHSVFSDSNKDSDGKHQLEKDYNNLKALVDKYFNKDGEQDGSKITKALNTTLKEKFLLQSDNKNAVIQLTGSELSDILRQLDLVMEDNKSGLGSLNLLCMAAELLLFSEKMRGLKLTLVEELEAHLHPQLQLRLIDYLESKGEYGQFILTTHSITLGSTIPLKKLLILKDEEVFPMDDDATCCTEFDYRFLQRFLDATKANLFFAKGLILVEGDAENLLIPTIAKIIGKDLHEYGVSIVNVGSTAYKRYVNIFRRKDRKRFNMPISIITDLDVRSIEYYEDPDNKGRKEVFRVTEETKNELNGYNDYVQWENLPVFFMTKTGIDEYIDSNKVKRIPKAVREDIHNIFDKNKESITKEDIDKVRELKLKKLCGLYQDEIQIYTPKKWTLEYDIACSKLCNHIATAIKLAEIEGKGVSVNAKEIEEVKKQIESIGYEENNSKDAYTIFKPLNDCKVSKAITAQHLASLLENENNDTIKKILLSDPYISYLVDAIKHVTSTHDE</sequence>
<dbReference type="SUPFAM" id="SSF52540">
    <property type="entry name" value="P-loop containing nucleoside triphosphate hydrolases"/>
    <property type="match status" value="1"/>
</dbReference>
<evidence type="ECO:0000313" key="3">
    <source>
        <dbReference type="EMBL" id="MQO04900.1"/>
    </source>
</evidence>
<accession>A0AB35ZK47</accession>
<proteinExistence type="predicted"/>
<dbReference type="InterPro" id="IPR027417">
    <property type="entry name" value="P-loop_NTPase"/>
</dbReference>
<dbReference type="Gene3D" id="3.40.50.300">
    <property type="entry name" value="P-loop containing nucleotide triphosphate hydrolases"/>
    <property type="match status" value="1"/>
</dbReference>
<feature type="domain" description="ATPase AAA-type core" evidence="1">
    <location>
        <begin position="37"/>
        <end position="344"/>
    </location>
</feature>
<evidence type="ECO:0000259" key="2">
    <source>
        <dbReference type="Pfam" id="PF20469"/>
    </source>
</evidence>
<gene>
    <name evidence="3" type="ORF">F7D62_12495</name>
</gene>
<dbReference type="PANTHER" id="PTHR43581:SF4">
    <property type="entry name" value="ATP_GTP PHOSPHATASE"/>
    <property type="match status" value="1"/>
</dbReference>
<dbReference type="RefSeq" id="WP_153088081.1">
    <property type="nucleotide sequence ID" value="NZ_VZAJ01000085.1"/>
</dbReference>
<dbReference type="EMBL" id="VZBT01000095">
    <property type="protein sequence ID" value="MQO04900.1"/>
    <property type="molecule type" value="Genomic_DNA"/>
</dbReference>
<dbReference type="CDD" id="cd01026">
    <property type="entry name" value="TOPRIM_OLD"/>
    <property type="match status" value="1"/>
</dbReference>
<dbReference type="Proteomes" id="UP000390763">
    <property type="component" value="Unassembled WGS sequence"/>
</dbReference>
<comment type="caution">
    <text evidence="3">The sequence shown here is derived from an EMBL/GenBank/DDBJ whole genome shotgun (WGS) entry which is preliminary data.</text>
</comment>
<organism evidence="3 4">
    <name type="scientific">Segatella copri</name>
    <dbReference type="NCBI Taxonomy" id="165179"/>
    <lineage>
        <taxon>Bacteria</taxon>
        <taxon>Pseudomonadati</taxon>
        <taxon>Bacteroidota</taxon>
        <taxon>Bacteroidia</taxon>
        <taxon>Bacteroidales</taxon>
        <taxon>Prevotellaceae</taxon>
        <taxon>Segatella</taxon>
    </lineage>
</organism>
<feature type="domain" description="OLD protein-like TOPRIM" evidence="2">
    <location>
        <begin position="391"/>
        <end position="460"/>
    </location>
</feature>
<evidence type="ECO:0000259" key="1">
    <source>
        <dbReference type="Pfam" id="PF13304"/>
    </source>
</evidence>
<dbReference type="AlphaFoldDB" id="A0AB35ZK47"/>
<reference evidence="4" key="1">
    <citation type="submission" date="2019-09" db="EMBL/GenBank/DDBJ databases">
        <title>Distinct polysaccharide growth profiles of human intestinal Prevotella copri isolates.</title>
        <authorList>
            <person name="Fehlner-Peach H."/>
            <person name="Magnabosco C."/>
            <person name="Raghavan V."/>
            <person name="Scher J.U."/>
            <person name="Tett A."/>
            <person name="Cox L.M."/>
            <person name="Gottsegen C."/>
            <person name="Watters A."/>
            <person name="Wiltshire- Gordon J.D."/>
            <person name="Segata N."/>
            <person name="Bonneau R."/>
            <person name="Littman D.R."/>
        </authorList>
    </citation>
    <scope>NUCLEOTIDE SEQUENCE [LARGE SCALE GENOMIC DNA]</scope>
    <source>
        <strain evidence="4">iAK279</strain>
    </source>
</reference>
<dbReference type="Pfam" id="PF13304">
    <property type="entry name" value="AAA_21"/>
    <property type="match status" value="1"/>
</dbReference>
<dbReference type="PANTHER" id="PTHR43581">
    <property type="entry name" value="ATP/GTP PHOSPHATASE"/>
    <property type="match status" value="1"/>
</dbReference>
<dbReference type="InterPro" id="IPR051396">
    <property type="entry name" value="Bact_Antivir_Def_Nuclease"/>
</dbReference>
<dbReference type="InterPro" id="IPR034139">
    <property type="entry name" value="TOPRIM_OLD"/>
</dbReference>
<name>A0AB35ZK47_9BACT</name>
<evidence type="ECO:0000313" key="4">
    <source>
        <dbReference type="Proteomes" id="UP000390763"/>
    </source>
</evidence>
<dbReference type="Pfam" id="PF20469">
    <property type="entry name" value="OLD-like_TOPRIM"/>
    <property type="match status" value="1"/>
</dbReference>
<dbReference type="InterPro" id="IPR003959">
    <property type="entry name" value="ATPase_AAA_core"/>
</dbReference>
<protein>
    <submittedName>
        <fullName evidence="3">AAA family ATPase</fullName>
    </submittedName>
</protein>